<dbReference type="GO" id="GO:0016829">
    <property type="term" value="F:lyase activity"/>
    <property type="evidence" value="ECO:0007669"/>
    <property type="project" value="UniProtKB-KW"/>
</dbReference>
<sequence>MSAWLFVPGTRPDRFATAHAAGATAVVLDLEDAVAPGEKETARRHVAEAVAAPDAPAAWVRVNGAGTAWHAADLEALAGRPALAGVLLPKAERAEDVAAVVRRLEAPVVPLVESARGVRDCEELAHGVGVVTLAFGSLDYAVDIGAEPGGHACRQARWEVVQAARLAGVSAPVDGVTPDFTDDDVVTADALEARAEGCGGKLCIHPRQVPLVEAAFAPSDADLSWARRVVEAAGSGAAVALDGQMVDAPVLARARRILAARTS</sequence>
<dbReference type="InterPro" id="IPR015813">
    <property type="entry name" value="Pyrv/PenolPyrv_kinase-like_dom"/>
</dbReference>
<dbReference type="AlphaFoldDB" id="A0A7G9QZD5"/>
<evidence type="ECO:0000313" key="8">
    <source>
        <dbReference type="Proteomes" id="UP000515976"/>
    </source>
</evidence>
<evidence type="ECO:0000256" key="1">
    <source>
        <dbReference type="ARBA" id="ARBA00001946"/>
    </source>
</evidence>
<dbReference type="PANTHER" id="PTHR32308">
    <property type="entry name" value="LYASE BETA SUBUNIT, PUTATIVE (AFU_ORTHOLOGUE AFUA_4G13030)-RELATED"/>
    <property type="match status" value="1"/>
</dbReference>
<comment type="cofactor">
    <cofactor evidence="1">
        <name>Mg(2+)</name>
        <dbReference type="ChEBI" id="CHEBI:18420"/>
    </cofactor>
</comment>
<dbReference type="KEGG" id="pei:H9L10_10395"/>
<dbReference type="Proteomes" id="UP000515976">
    <property type="component" value="Chromosome"/>
</dbReference>
<dbReference type="GO" id="GO:0006107">
    <property type="term" value="P:oxaloacetate metabolic process"/>
    <property type="evidence" value="ECO:0007669"/>
    <property type="project" value="TreeGrafter"/>
</dbReference>
<dbReference type="InterPro" id="IPR040442">
    <property type="entry name" value="Pyrv_kinase-like_dom_sf"/>
</dbReference>
<dbReference type="SUPFAM" id="SSF51621">
    <property type="entry name" value="Phosphoenolpyruvate/pyruvate domain"/>
    <property type="match status" value="1"/>
</dbReference>
<evidence type="ECO:0000256" key="4">
    <source>
        <dbReference type="PIRSR" id="PIRSR015582-1"/>
    </source>
</evidence>
<proteinExistence type="predicted"/>
<accession>A0A7G9QZD5</accession>
<dbReference type="Gene3D" id="3.20.20.60">
    <property type="entry name" value="Phosphoenolpyruvate-binding domains"/>
    <property type="match status" value="1"/>
</dbReference>
<dbReference type="Pfam" id="PF03328">
    <property type="entry name" value="HpcH_HpaI"/>
    <property type="match status" value="1"/>
</dbReference>
<dbReference type="GO" id="GO:0000287">
    <property type="term" value="F:magnesium ion binding"/>
    <property type="evidence" value="ECO:0007669"/>
    <property type="project" value="TreeGrafter"/>
</dbReference>
<name>A0A7G9QZD5_9MICO</name>
<feature type="domain" description="HpcH/HpaI aldolase/citrate lyase" evidence="6">
    <location>
        <begin position="4"/>
        <end position="206"/>
    </location>
</feature>
<protein>
    <submittedName>
        <fullName evidence="7">CoA ester lyase</fullName>
    </submittedName>
</protein>
<dbReference type="InterPro" id="IPR005000">
    <property type="entry name" value="Aldolase/citrate-lyase_domain"/>
</dbReference>
<evidence type="ECO:0000313" key="7">
    <source>
        <dbReference type="EMBL" id="QNN48710.1"/>
    </source>
</evidence>
<dbReference type="PIRSF" id="PIRSF015582">
    <property type="entry name" value="Cit_lyase_B"/>
    <property type="match status" value="1"/>
</dbReference>
<keyword evidence="3 5" id="KW-0460">Magnesium</keyword>
<evidence type="ECO:0000256" key="2">
    <source>
        <dbReference type="ARBA" id="ARBA00022723"/>
    </source>
</evidence>
<organism evidence="7 8">
    <name type="scientific">Phycicoccus endophyticus</name>
    <dbReference type="NCBI Taxonomy" id="1690220"/>
    <lineage>
        <taxon>Bacteria</taxon>
        <taxon>Bacillati</taxon>
        <taxon>Actinomycetota</taxon>
        <taxon>Actinomycetes</taxon>
        <taxon>Micrococcales</taxon>
        <taxon>Intrasporangiaceae</taxon>
        <taxon>Phycicoccus</taxon>
    </lineage>
</organism>
<dbReference type="InterPro" id="IPR011206">
    <property type="entry name" value="Citrate_lyase_beta/mcl1/mcl2"/>
</dbReference>
<keyword evidence="2 5" id="KW-0479">Metal-binding</keyword>
<feature type="binding site" evidence="5">
    <location>
        <position position="113"/>
    </location>
    <ligand>
        <name>Mg(2+)</name>
        <dbReference type="ChEBI" id="CHEBI:18420"/>
    </ligand>
</feature>
<dbReference type="RefSeq" id="WP_166100093.1">
    <property type="nucleotide sequence ID" value="NZ_BMMY01000003.1"/>
</dbReference>
<evidence type="ECO:0000259" key="6">
    <source>
        <dbReference type="Pfam" id="PF03328"/>
    </source>
</evidence>
<gene>
    <name evidence="7" type="ORF">H9L10_10395</name>
</gene>
<evidence type="ECO:0000256" key="3">
    <source>
        <dbReference type="ARBA" id="ARBA00022842"/>
    </source>
</evidence>
<feature type="binding site" evidence="5">
    <location>
        <position position="139"/>
    </location>
    <ligand>
        <name>Mg(2+)</name>
        <dbReference type="ChEBI" id="CHEBI:18420"/>
    </ligand>
</feature>
<evidence type="ECO:0000256" key="5">
    <source>
        <dbReference type="PIRSR" id="PIRSR015582-2"/>
    </source>
</evidence>
<feature type="binding site" evidence="4">
    <location>
        <position position="113"/>
    </location>
    <ligand>
        <name>substrate</name>
    </ligand>
</feature>
<dbReference type="EMBL" id="CP060712">
    <property type="protein sequence ID" value="QNN48710.1"/>
    <property type="molecule type" value="Genomic_DNA"/>
</dbReference>
<feature type="binding site" evidence="4">
    <location>
        <position position="61"/>
    </location>
    <ligand>
        <name>substrate</name>
    </ligand>
</feature>
<reference evidence="7 8" key="1">
    <citation type="submission" date="2020-08" db="EMBL/GenBank/DDBJ databases">
        <title>Genome sequence of Phycicoccus endophyticus JCM 31784T.</title>
        <authorList>
            <person name="Hyun D.-W."/>
            <person name="Bae J.-W."/>
        </authorList>
    </citation>
    <scope>NUCLEOTIDE SEQUENCE [LARGE SCALE GENOMIC DNA]</scope>
    <source>
        <strain evidence="7 8">JCM 31784</strain>
    </source>
</reference>
<keyword evidence="8" id="KW-1185">Reference proteome</keyword>
<keyword evidence="7" id="KW-0456">Lyase</keyword>
<dbReference type="PANTHER" id="PTHR32308:SF10">
    <property type="entry name" value="CITRATE LYASE SUBUNIT BETA"/>
    <property type="match status" value="1"/>
</dbReference>